<sequence length="287" mass="30950">MAELTVDLMTCDVGAEAASPEAFADFLVSRTTDAWDGGADVVLFPEFSWLGLERFVEGGPGALQAVGKLFWEELWPGMSSKLTRSDKAVVLGTVPFVGTDGMLRNRAPVVVGDHVGYQDKLNLTPWESAFSPGEGVQLFSLGGVRFAVIICLDIEIPELSVALRGKGVDLILVPSATESVLGVERVGRCASARAVELGCYVGVSHLVGRAKSELVDENVGRLAWLTPSQVPFEKDERESGSAIFESGFEVNRVVVDGAKLARMRRRRAETNPSLLSVDLPRVMDENL</sequence>
<dbReference type="PROSITE" id="PS50263">
    <property type="entry name" value="CN_HYDROLASE"/>
    <property type="match status" value="1"/>
</dbReference>
<dbReference type="InterPro" id="IPR036526">
    <property type="entry name" value="C-N_Hydrolase_sf"/>
</dbReference>
<reference evidence="2 3" key="1">
    <citation type="submission" date="2019-05" db="EMBL/GenBank/DDBJ databases">
        <title>Verrucobacter flavum gen. nov., sp. nov. a new member of the family Verrucomicrobiaceae.</title>
        <authorList>
            <person name="Szuroczki S."/>
            <person name="Abbaszade G."/>
            <person name="Szabo A."/>
            <person name="Felfoldi T."/>
            <person name="Schumann P."/>
            <person name="Boka K."/>
            <person name="Keki Z."/>
            <person name="Toumi M."/>
            <person name="Toth E."/>
        </authorList>
    </citation>
    <scope>NUCLEOTIDE SEQUENCE [LARGE SCALE GENOMIC DNA]</scope>
    <source>
        <strain evidence="2 3">MG-N-17</strain>
    </source>
</reference>
<dbReference type="Proteomes" id="UP000306196">
    <property type="component" value="Unassembled WGS sequence"/>
</dbReference>
<accession>A0A5R8KC91</accession>
<dbReference type="PANTHER" id="PTHR23088">
    <property type="entry name" value="NITRILASE-RELATED"/>
    <property type="match status" value="1"/>
</dbReference>
<name>A0A5R8KC91_9BACT</name>
<proteinExistence type="predicted"/>
<comment type="caution">
    <text evidence="2">The sequence shown here is derived from an EMBL/GenBank/DDBJ whole genome shotgun (WGS) entry which is preliminary data.</text>
</comment>
<dbReference type="AlphaFoldDB" id="A0A5R8KC91"/>
<dbReference type="Gene3D" id="3.60.110.10">
    <property type="entry name" value="Carbon-nitrogen hydrolase"/>
    <property type="match status" value="1"/>
</dbReference>
<feature type="domain" description="CN hydrolase" evidence="1">
    <location>
        <begin position="4"/>
        <end position="252"/>
    </location>
</feature>
<keyword evidence="3" id="KW-1185">Reference proteome</keyword>
<dbReference type="Pfam" id="PF00795">
    <property type="entry name" value="CN_hydrolase"/>
    <property type="match status" value="1"/>
</dbReference>
<evidence type="ECO:0000259" key="1">
    <source>
        <dbReference type="PROSITE" id="PS50263"/>
    </source>
</evidence>
<dbReference type="EMBL" id="VAUV01000015">
    <property type="protein sequence ID" value="TLD69199.1"/>
    <property type="molecule type" value="Genomic_DNA"/>
</dbReference>
<gene>
    <name evidence="2" type="ORF">FEM03_19050</name>
</gene>
<dbReference type="OrthoDB" id="9811121at2"/>
<dbReference type="PANTHER" id="PTHR23088:SF50">
    <property type="entry name" value="HYDROLASE YHCX"/>
    <property type="match status" value="1"/>
</dbReference>
<evidence type="ECO:0000313" key="3">
    <source>
        <dbReference type="Proteomes" id="UP000306196"/>
    </source>
</evidence>
<protein>
    <recommendedName>
        <fullName evidence="1">CN hydrolase domain-containing protein</fullName>
    </recommendedName>
</protein>
<organism evidence="2 3">
    <name type="scientific">Phragmitibacter flavus</name>
    <dbReference type="NCBI Taxonomy" id="2576071"/>
    <lineage>
        <taxon>Bacteria</taxon>
        <taxon>Pseudomonadati</taxon>
        <taxon>Verrucomicrobiota</taxon>
        <taxon>Verrucomicrobiia</taxon>
        <taxon>Verrucomicrobiales</taxon>
        <taxon>Verrucomicrobiaceae</taxon>
        <taxon>Phragmitibacter</taxon>
    </lineage>
</organism>
<evidence type="ECO:0000313" key="2">
    <source>
        <dbReference type="EMBL" id="TLD69199.1"/>
    </source>
</evidence>
<dbReference type="RefSeq" id="WP_138087885.1">
    <property type="nucleotide sequence ID" value="NZ_VAUV01000015.1"/>
</dbReference>
<dbReference type="SUPFAM" id="SSF56317">
    <property type="entry name" value="Carbon-nitrogen hydrolase"/>
    <property type="match status" value="1"/>
</dbReference>
<dbReference type="InterPro" id="IPR003010">
    <property type="entry name" value="C-N_Hydrolase"/>
</dbReference>